<feature type="domain" description="HTH-like" evidence="1">
    <location>
        <begin position="32"/>
        <end position="85"/>
    </location>
</feature>
<proteinExistence type="predicted"/>
<sequence length="135" mass="16089">MRVVPIRQAGSCPADLAAGPLIRPACPLRTCHAHRRWLLHPTPIVHYGYRRVHVMLQREGWEDNHKRVYRLYRADGLWLRHKRPKRNKSARLARHRHPITSVGMALIRRRLQRLEESFWVRFRSPPATHRCASCW</sequence>
<keyword evidence="2" id="KW-0614">Plasmid</keyword>
<gene>
    <name evidence="2" type="ORF">C2L97_18410</name>
</gene>
<dbReference type="EMBL" id="CP026093">
    <property type="protein sequence ID" value="AYB57991.1"/>
    <property type="molecule type" value="Genomic_DNA"/>
</dbReference>
<protein>
    <recommendedName>
        <fullName evidence="1">HTH-like domain-containing protein</fullName>
    </recommendedName>
</protein>
<organism evidence="2">
    <name type="scientific">Ralstonia solanacearum</name>
    <name type="common">Pseudomonas solanacearum</name>
    <dbReference type="NCBI Taxonomy" id="305"/>
    <lineage>
        <taxon>Bacteria</taxon>
        <taxon>Pseudomonadati</taxon>
        <taxon>Pseudomonadota</taxon>
        <taxon>Betaproteobacteria</taxon>
        <taxon>Burkholderiales</taxon>
        <taxon>Burkholderiaceae</taxon>
        <taxon>Ralstonia</taxon>
        <taxon>Ralstonia solanacearum species complex</taxon>
    </lineage>
</organism>
<reference evidence="2" key="1">
    <citation type="submission" date="2018-01" db="EMBL/GenBank/DDBJ databases">
        <title>Complete Genome Sequence of three strains from Ralstonia solanacearum ecotype Moko sequevar IIA-53 from Brazil.</title>
        <authorList>
            <person name="Silva J.R."/>
            <person name="Albuquerque G.M.R."/>
            <person name="Pais A.K.L."/>
            <person name="Silva A.M.F."/>
            <person name="Boiteux M.E.N.F."/>
            <person name="Souza E.B."/>
            <person name="Mariano R.L.R."/>
        </authorList>
    </citation>
    <scope>NUCLEOTIDE SEQUENCE [LARGE SCALE GENOMIC DNA]</scope>
    <source>
        <strain evidence="2">SFC</strain>
        <plasmid evidence="2">unnamed</plasmid>
    </source>
</reference>
<dbReference type="InterPro" id="IPR025948">
    <property type="entry name" value="HTH-like_dom"/>
</dbReference>
<evidence type="ECO:0000259" key="1">
    <source>
        <dbReference type="Pfam" id="PF13276"/>
    </source>
</evidence>
<evidence type="ECO:0000313" key="2">
    <source>
        <dbReference type="EMBL" id="AYB57991.1"/>
    </source>
</evidence>
<geneLocation type="plasmid" evidence="2">
    <name>unnamed</name>
</geneLocation>
<dbReference type="Pfam" id="PF13276">
    <property type="entry name" value="HTH_21"/>
    <property type="match status" value="1"/>
</dbReference>
<name>A0A809ECB5_RALSL</name>
<accession>A0A809ECB5</accession>
<dbReference type="AlphaFoldDB" id="A0A809ECB5"/>